<evidence type="ECO:0000256" key="1">
    <source>
        <dbReference type="PROSITE-ProRule" id="PRU01263"/>
    </source>
</evidence>
<feature type="binding site" evidence="1">
    <location>
        <position position="80"/>
    </location>
    <ligand>
        <name>Zn(2+)</name>
        <dbReference type="ChEBI" id="CHEBI:29105"/>
    </ligand>
</feature>
<dbReference type="Gene3D" id="3.40.1800.20">
    <property type="match status" value="1"/>
</dbReference>
<protein>
    <submittedName>
        <fullName evidence="3">Uncharacterized protein LOC114348442</fullName>
    </submittedName>
</protein>
<feature type="binding site" evidence="1">
    <location>
        <position position="83"/>
    </location>
    <ligand>
        <name>Zn(2+)</name>
        <dbReference type="ChEBI" id="CHEBI:29105"/>
    </ligand>
</feature>
<dbReference type="InParanoid" id="A0A6P7HGM0"/>
<sequence>MHNSILMEKSLVMEDRSNILRRMKVCRFCLCNEEDNLLNIQEKHPQDPDINIPLPSLSLQIMACVSIEVLQSDGMPQFICKDCRNITTQAYIFKTNCKKSDDALKLFLLTGQMAKPYMHDVVQIKVAPASEKCISIVQEDEEVEKNEIVTTTTMGGETKVYIKIYIVLL</sequence>
<dbReference type="SMART" id="SM00868">
    <property type="entry name" value="zf-AD"/>
    <property type="match status" value="1"/>
</dbReference>
<gene>
    <name evidence="3" type="primary">LOC114348442</name>
</gene>
<feature type="domain" description="ZAD" evidence="2">
    <location>
        <begin position="24"/>
        <end position="107"/>
    </location>
</feature>
<evidence type="ECO:0000259" key="2">
    <source>
        <dbReference type="PROSITE" id="PS51915"/>
    </source>
</evidence>
<dbReference type="GO" id="GO:0005634">
    <property type="term" value="C:nucleus"/>
    <property type="evidence" value="ECO:0007669"/>
    <property type="project" value="InterPro"/>
</dbReference>
<dbReference type="PROSITE" id="PS51915">
    <property type="entry name" value="ZAD"/>
    <property type="match status" value="1"/>
</dbReference>
<accession>A0A6P7HGM0</accession>
<keyword evidence="1" id="KW-0862">Zinc</keyword>
<keyword evidence="1" id="KW-0479">Metal-binding</keyword>
<dbReference type="AlphaFoldDB" id="A0A6P7HGM0"/>
<dbReference type="RefSeq" id="XP_028154810.1">
    <property type="nucleotide sequence ID" value="XM_028299009.1"/>
</dbReference>
<reference evidence="3" key="1">
    <citation type="submission" date="2025-08" db="UniProtKB">
        <authorList>
            <consortium name="RefSeq"/>
        </authorList>
    </citation>
    <scope>IDENTIFICATION</scope>
    <source>
        <tissue evidence="3">Whole insect</tissue>
    </source>
</reference>
<dbReference type="SUPFAM" id="SSF57716">
    <property type="entry name" value="Glucocorticoid receptor-like (DNA-binding domain)"/>
    <property type="match status" value="1"/>
</dbReference>
<feature type="binding site" evidence="1">
    <location>
        <position position="29"/>
    </location>
    <ligand>
        <name>Zn(2+)</name>
        <dbReference type="ChEBI" id="CHEBI:29105"/>
    </ligand>
</feature>
<feature type="binding site" evidence="1">
    <location>
        <position position="26"/>
    </location>
    <ligand>
        <name>Zn(2+)</name>
        <dbReference type="ChEBI" id="CHEBI:29105"/>
    </ligand>
</feature>
<keyword evidence="1" id="KW-0863">Zinc-finger</keyword>
<evidence type="ECO:0000313" key="3">
    <source>
        <dbReference type="RefSeq" id="XP_028154810.1"/>
    </source>
</evidence>
<name>A0A6P7HGM0_DIAVI</name>
<dbReference type="InterPro" id="IPR012934">
    <property type="entry name" value="Znf_AD"/>
</dbReference>
<dbReference type="Pfam" id="PF07776">
    <property type="entry name" value="zf-AD"/>
    <property type="match status" value="1"/>
</dbReference>
<organism evidence="3">
    <name type="scientific">Diabrotica virgifera virgifera</name>
    <name type="common">western corn rootworm</name>
    <dbReference type="NCBI Taxonomy" id="50390"/>
    <lineage>
        <taxon>Eukaryota</taxon>
        <taxon>Metazoa</taxon>
        <taxon>Ecdysozoa</taxon>
        <taxon>Arthropoda</taxon>
        <taxon>Hexapoda</taxon>
        <taxon>Insecta</taxon>
        <taxon>Pterygota</taxon>
        <taxon>Neoptera</taxon>
        <taxon>Endopterygota</taxon>
        <taxon>Coleoptera</taxon>
        <taxon>Polyphaga</taxon>
        <taxon>Cucujiformia</taxon>
        <taxon>Chrysomeloidea</taxon>
        <taxon>Chrysomelidae</taxon>
        <taxon>Galerucinae</taxon>
        <taxon>Diabroticina</taxon>
        <taxon>Diabroticites</taxon>
        <taxon>Diabrotica</taxon>
    </lineage>
</organism>
<proteinExistence type="predicted"/>
<dbReference type="GO" id="GO:0008270">
    <property type="term" value="F:zinc ion binding"/>
    <property type="evidence" value="ECO:0007669"/>
    <property type="project" value="UniProtKB-UniRule"/>
</dbReference>